<comment type="caution">
    <text evidence="9">The sequence shown here is derived from an EMBL/GenBank/DDBJ whole genome shotgun (WGS) entry which is preliminary data.</text>
</comment>
<feature type="transmembrane region" description="Helical" evidence="8">
    <location>
        <begin position="94"/>
        <end position="112"/>
    </location>
</feature>
<accession>A0A268NYX5</accession>
<dbReference type="GO" id="GO:0015104">
    <property type="term" value="F:antimonite transmembrane transporter activity"/>
    <property type="evidence" value="ECO:0007669"/>
    <property type="project" value="TreeGrafter"/>
</dbReference>
<feature type="transmembrane region" description="Helical" evidence="8">
    <location>
        <begin position="226"/>
        <end position="247"/>
    </location>
</feature>
<dbReference type="EMBL" id="NPCC01000015">
    <property type="protein sequence ID" value="PAE88551.1"/>
    <property type="molecule type" value="Genomic_DNA"/>
</dbReference>
<dbReference type="Pfam" id="PF01758">
    <property type="entry name" value="SBF"/>
    <property type="match status" value="1"/>
</dbReference>
<evidence type="ECO:0000256" key="3">
    <source>
        <dbReference type="ARBA" id="ARBA00022448"/>
    </source>
</evidence>
<feature type="transmembrane region" description="Helical" evidence="8">
    <location>
        <begin position="259"/>
        <end position="281"/>
    </location>
</feature>
<reference evidence="9 10" key="1">
    <citation type="submission" date="2017-07" db="EMBL/GenBank/DDBJ databases">
        <title>Isolation and whole genome analysis of endospore-forming bacteria from heroin.</title>
        <authorList>
            <person name="Kalinowski J."/>
            <person name="Ahrens B."/>
            <person name="Al-Dilaimi A."/>
            <person name="Winkler A."/>
            <person name="Wibberg D."/>
            <person name="Schleenbecker U."/>
            <person name="Ruckert C."/>
            <person name="Wolfel R."/>
            <person name="Grass G."/>
        </authorList>
    </citation>
    <scope>NUCLEOTIDE SEQUENCE [LARGE SCALE GENOMIC DNA]</scope>
    <source>
        <strain evidence="9 10">7539</strain>
    </source>
</reference>
<dbReference type="GO" id="GO:0015297">
    <property type="term" value="F:antiporter activity"/>
    <property type="evidence" value="ECO:0007669"/>
    <property type="project" value="InterPro"/>
</dbReference>
<comment type="subcellular location">
    <subcellularLocation>
        <location evidence="1">Cell membrane</location>
        <topology evidence="1">Multi-pass membrane protein</topology>
    </subcellularLocation>
</comment>
<sequence>MDRLEKYQTGILFIAVIVGVCLGQIAPIAQSAEMLILPFLLLMLYGLFLNIPLKQIKQSFQHKRFFWASLLLNFVWTPLLAWGLGAVFLNDHPALWLGFILLLVTPCTDWYLVFTAMAKGNVPLAASLLPVNLLLQLLLLPLYLLLFGGTTELPSLQSAAQGAMGVLVIPFALAYGTRGVLKKRKRFLEQKLVPFFSSAQLLFLTLAVMALFASQSQSLFQHASHLLSLLLPIFLFFIINFCIALATGKWLSFSYKDTASLQLTVLARNSPLALAVVVAAFPGEPFIALALVIGPLLELPILALVAYALLYIKKRTHVFI</sequence>
<evidence type="ECO:0000256" key="6">
    <source>
        <dbReference type="ARBA" id="ARBA00022989"/>
    </source>
</evidence>
<feature type="transmembrane region" description="Helical" evidence="8">
    <location>
        <begin position="35"/>
        <end position="53"/>
    </location>
</feature>
<protein>
    <submittedName>
        <fullName evidence="9">Arsenic resistance protein</fullName>
    </submittedName>
</protein>
<feature type="transmembrane region" description="Helical" evidence="8">
    <location>
        <begin position="287"/>
        <end position="312"/>
    </location>
</feature>
<feature type="transmembrane region" description="Helical" evidence="8">
    <location>
        <begin position="159"/>
        <end position="181"/>
    </location>
</feature>
<keyword evidence="7 8" id="KW-0472">Membrane</keyword>
<dbReference type="GO" id="GO:0005886">
    <property type="term" value="C:plasma membrane"/>
    <property type="evidence" value="ECO:0007669"/>
    <property type="project" value="UniProtKB-SubCell"/>
</dbReference>
<keyword evidence="6 8" id="KW-1133">Transmembrane helix</keyword>
<feature type="transmembrane region" description="Helical" evidence="8">
    <location>
        <begin position="12"/>
        <end position="29"/>
    </location>
</feature>
<comment type="similarity">
    <text evidence="2">Belongs to the arsenical resistance-3 (ACR3) (TC 2.A.59) family.</text>
</comment>
<evidence type="ECO:0000313" key="10">
    <source>
        <dbReference type="Proteomes" id="UP000216207"/>
    </source>
</evidence>
<keyword evidence="4" id="KW-1003">Cell membrane</keyword>
<evidence type="ECO:0000313" key="9">
    <source>
        <dbReference type="EMBL" id="PAE88551.1"/>
    </source>
</evidence>
<feature type="transmembrane region" description="Helical" evidence="8">
    <location>
        <begin position="124"/>
        <end position="147"/>
    </location>
</feature>
<gene>
    <name evidence="9" type="ORF">CHH72_12990</name>
</gene>
<dbReference type="Gene3D" id="1.20.1530.20">
    <property type="match status" value="1"/>
</dbReference>
<dbReference type="InterPro" id="IPR004706">
    <property type="entry name" value="Arsenical-R_Acr3"/>
</dbReference>
<organism evidence="9 10">
    <name type="scientific">Shouchella clausii</name>
    <name type="common">Alkalihalobacillus clausii</name>
    <dbReference type="NCBI Taxonomy" id="79880"/>
    <lineage>
        <taxon>Bacteria</taxon>
        <taxon>Bacillati</taxon>
        <taxon>Bacillota</taxon>
        <taxon>Bacilli</taxon>
        <taxon>Bacillales</taxon>
        <taxon>Bacillaceae</taxon>
        <taxon>Shouchella</taxon>
    </lineage>
</organism>
<evidence type="ECO:0000256" key="2">
    <source>
        <dbReference type="ARBA" id="ARBA00010110"/>
    </source>
</evidence>
<dbReference type="PANTHER" id="PTHR43057">
    <property type="entry name" value="ARSENITE EFFLUX TRANSPORTER"/>
    <property type="match status" value="1"/>
</dbReference>
<evidence type="ECO:0000256" key="7">
    <source>
        <dbReference type="ARBA" id="ARBA00023136"/>
    </source>
</evidence>
<dbReference type="InterPro" id="IPR002657">
    <property type="entry name" value="BilAc:Na_symport/Acr3"/>
</dbReference>
<evidence type="ECO:0000256" key="1">
    <source>
        <dbReference type="ARBA" id="ARBA00004651"/>
    </source>
</evidence>
<feature type="transmembrane region" description="Helical" evidence="8">
    <location>
        <begin position="193"/>
        <end position="214"/>
    </location>
</feature>
<dbReference type="GO" id="GO:0015105">
    <property type="term" value="F:arsenite transmembrane transporter activity"/>
    <property type="evidence" value="ECO:0007669"/>
    <property type="project" value="TreeGrafter"/>
</dbReference>
<dbReference type="PANTHER" id="PTHR43057:SF1">
    <property type="entry name" value="ARSENICAL-RESISTANCE PROTEIN 3"/>
    <property type="match status" value="1"/>
</dbReference>
<dbReference type="Proteomes" id="UP000216207">
    <property type="component" value="Unassembled WGS sequence"/>
</dbReference>
<proteinExistence type="inferred from homology"/>
<feature type="transmembrane region" description="Helical" evidence="8">
    <location>
        <begin position="65"/>
        <end position="88"/>
    </location>
</feature>
<keyword evidence="5 8" id="KW-0812">Transmembrane</keyword>
<dbReference type="InterPro" id="IPR038770">
    <property type="entry name" value="Na+/solute_symporter_sf"/>
</dbReference>
<dbReference type="RefSeq" id="WP_095294185.1">
    <property type="nucleotide sequence ID" value="NZ_NPCC01000015.1"/>
</dbReference>
<evidence type="ECO:0000256" key="8">
    <source>
        <dbReference type="SAM" id="Phobius"/>
    </source>
</evidence>
<evidence type="ECO:0000256" key="4">
    <source>
        <dbReference type="ARBA" id="ARBA00022475"/>
    </source>
</evidence>
<dbReference type="AlphaFoldDB" id="A0A268NYX5"/>
<name>A0A268NYX5_SHOCL</name>
<evidence type="ECO:0000256" key="5">
    <source>
        <dbReference type="ARBA" id="ARBA00022692"/>
    </source>
</evidence>
<keyword evidence="3" id="KW-0813">Transport</keyword>